<evidence type="ECO:0008006" key="5">
    <source>
        <dbReference type="Google" id="ProtNLM"/>
    </source>
</evidence>
<gene>
    <name evidence="3" type="ORF">QI30_18855</name>
    <name evidence="2" type="ORF">QI30_20260</name>
</gene>
<accession>A0A433RP82</accession>
<dbReference type="RefSeq" id="WP_126992087.1">
    <property type="nucleotide sequence ID" value="NZ_JTFC01000104.1"/>
</dbReference>
<protein>
    <recommendedName>
        <fullName evidence="5">Conjugal transfer protein</fullName>
    </recommendedName>
</protein>
<feature type="transmembrane region" description="Helical" evidence="1">
    <location>
        <begin position="30"/>
        <end position="47"/>
    </location>
</feature>
<comment type="caution">
    <text evidence="3">The sequence shown here is derived from an EMBL/GenBank/DDBJ whole genome shotgun (WGS) entry which is preliminary data.</text>
</comment>
<sequence length="114" mass="13523">MAEHKGKKFVFPENVESGYGIFLGITLKELLLYLVPPIVIGLIIVALPPHNVWLMLFKFMLLLIVLIIILAFLSSRPIRHRPNIRFQDYVKLRNQFTSRQKLFYIRKKQNRFLK</sequence>
<dbReference type="Proteomes" id="UP000288623">
    <property type="component" value="Unassembled WGS sequence"/>
</dbReference>
<dbReference type="OrthoDB" id="2152080at2"/>
<evidence type="ECO:0000313" key="2">
    <source>
        <dbReference type="EMBL" id="RUS49264.1"/>
    </source>
</evidence>
<keyword evidence="1" id="KW-1133">Transmembrane helix</keyword>
<evidence type="ECO:0000313" key="3">
    <source>
        <dbReference type="EMBL" id="RUS51105.1"/>
    </source>
</evidence>
<dbReference type="AlphaFoldDB" id="A0A433RP82"/>
<keyword evidence="4" id="KW-1185">Reference proteome</keyword>
<keyword evidence="1" id="KW-0472">Membrane</keyword>
<organism evidence="3 4">
    <name type="scientific">Candidatus Kurthia intestinigallinarum</name>
    <dbReference type="NCBI Taxonomy" id="1562256"/>
    <lineage>
        <taxon>Bacteria</taxon>
        <taxon>Bacillati</taxon>
        <taxon>Bacillota</taxon>
        <taxon>Bacilli</taxon>
        <taxon>Bacillales</taxon>
        <taxon>Caryophanaceae</taxon>
        <taxon>Kurthia</taxon>
    </lineage>
</organism>
<feature type="transmembrane region" description="Helical" evidence="1">
    <location>
        <begin position="53"/>
        <end position="73"/>
    </location>
</feature>
<reference evidence="3 4" key="1">
    <citation type="submission" date="2014-11" db="EMBL/GenBank/DDBJ databases">
        <title>Genome sequence and analysis of novel Kurthia sp.</title>
        <authorList>
            <person name="Lawson J.N."/>
            <person name="Gonzalez J.E."/>
            <person name="Rinauldi L."/>
            <person name="Xuan Z."/>
            <person name="Firman A."/>
            <person name="Shaddox L."/>
            <person name="Trudeau A."/>
            <person name="Shah S."/>
            <person name="Reiman D."/>
        </authorList>
    </citation>
    <scope>NUCLEOTIDE SEQUENCE [LARGE SCALE GENOMIC DNA]</scope>
    <source>
        <strain evidence="3 4">3B1D</strain>
    </source>
</reference>
<dbReference type="EMBL" id="JTFC01000104">
    <property type="protein sequence ID" value="RUS51105.1"/>
    <property type="molecule type" value="Genomic_DNA"/>
</dbReference>
<evidence type="ECO:0000256" key="1">
    <source>
        <dbReference type="SAM" id="Phobius"/>
    </source>
</evidence>
<dbReference type="EMBL" id="JTFC01000240">
    <property type="protein sequence ID" value="RUS49264.1"/>
    <property type="molecule type" value="Genomic_DNA"/>
</dbReference>
<name>A0A433RP82_9BACL</name>
<evidence type="ECO:0000313" key="4">
    <source>
        <dbReference type="Proteomes" id="UP000288623"/>
    </source>
</evidence>
<keyword evidence="1" id="KW-0812">Transmembrane</keyword>
<proteinExistence type="predicted"/>